<sequence>MNWHEKNPSSDCCLIVEGKRFYVGKHVSLPFHSNYFTTPLFSYMSTESFKSGVEFQDFTMMLNVLHGLEALGKSNIFPVLGYAHLYDMKYLLAECEQFLINSRKDARLDCLLVVADNYGLDKLK</sequence>
<comment type="caution">
    <text evidence="2">The sequence shown here is derived from an EMBL/GenBank/DDBJ whole genome shotgun (WGS) entry which is preliminary data.</text>
</comment>
<dbReference type="Pfam" id="PF00651">
    <property type="entry name" value="BTB"/>
    <property type="match status" value="1"/>
</dbReference>
<evidence type="ECO:0000313" key="3">
    <source>
        <dbReference type="Proteomes" id="UP001432322"/>
    </source>
</evidence>
<feature type="non-terminal residue" evidence="2">
    <location>
        <position position="124"/>
    </location>
</feature>
<proteinExistence type="predicted"/>
<dbReference type="InterPro" id="IPR052664">
    <property type="entry name" value="BTB-MATH_domain_protein"/>
</dbReference>
<dbReference type="Proteomes" id="UP001432322">
    <property type="component" value="Unassembled WGS sequence"/>
</dbReference>
<dbReference type="InterPro" id="IPR011333">
    <property type="entry name" value="SKP1/BTB/POZ_sf"/>
</dbReference>
<protein>
    <recommendedName>
        <fullName evidence="1">BTB domain-containing protein</fullName>
    </recommendedName>
</protein>
<reference evidence="2" key="1">
    <citation type="submission" date="2023-10" db="EMBL/GenBank/DDBJ databases">
        <title>Genome assembly of Pristionchus species.</title>
        <authorList>
            <person name="Yoshida K."/>
            <person name="Sommer R.J."/>
        </authorList>
    </citation>
    <scope>NUCLEOTIDE SEQUENCE</scope>
    <source>
        <strain evidence="2">RS5133</strain>
    </source>
</reference>
<organism evidence="2 3">
    <name type="scientific">Pristionchus fissidentatus</name>
    <dbReference type="NCBI Taxonomy" id="1538716"/>
    <lineage>
        <taxon>Eukaryota</taxon>
        <taxon>Metazoa</taxon>
        <taxon>Ecdysozoa</taxon>
        <taxon>Nematoda</taxon>
        <taxon>Chromadorea</taxon>
        <taxon>Rhabditida</taxon>
        <taxon>Rhabditina</taxon>
        <taxon>Diplogasteromorpha</taxon>
        <taxon>Diplogasteroidea</taxon>
        <taxon>Neodiplogasteridae</taxon>
        <taxon>Pristionchus</taxon>
    </lineage>
</organism>
<dbReference type="PANTHER" id="PTHR22743:SF165">
    <property type="entry name" value="BTB AND MATH DOMAIN CONTAINING-RELATED"/>
    <property type="match status" value="1"/>
</dbReference>
<evidence type="ECO:0000259" key="1">
    <source>
        <dbReference type="SMART" id="SM00225"/>
    </source>
</evidence>
<dbReference type="SUPFAM" id="SSF54695">
    <property type="entry name" value="POZ domain"/>
    <property type="match status" value="1"/>
</dbReference>
<gene>
    <name evidence="2" type="ORF">PFISCL1PPCAC_12384</name>
</gene>
<dbReference type="InterPro" id="IPR000210">
    <property type="entry name" value="BTB/POZ_dom"/>
</dbReference>
<accession>A0AAV5VSU0</accession>
<dbReference type="AlphaFoldDB" id="A0AAV5VSU0"/>
<dbReference type="Gene3D" id="3.30.710.10">
    <property type="entry name" value="Potassium Channel Kv1.1, Chain A"/>
    <property type="match status" value="1"/>
</dbReference>
<dbReference type="EMBL" id="BTSY01000003">
    <property type="protein sequence ID" value="GMT21087.1"/>
    <property type="molecule type" value="Genomic_DNA"/>
</dbReference>
<evidence type="ECO:0000313" key="2">
    <source>
        <dbReference type="EMBL" id="GMT21087.1"/>
    </source>
</evidence>
<keyword evidence="3" id="KW-1185">Reference proteome</keyword>
<dbReference type="PANTHER" id="PTHR22743">
    <property type="entry name" value="MEPRIN/TRAF-LIKE MATH FAMILY-C.ELEGANS"/>
    <property type="match status" value="1"/>
</dbReference>
<dbReference type="SMART" id="SM00225">
    <property type="entry name" value="BTB"/>
    <property type="match status" value="1"/>
</dbReference>
<name>A0AAV5VSU0_9BILA</name>
<feature type="domain" description="BTB" evidence="1">
    <location>
        <begin position="10"/>
        <end position="103"/>
    </location>
</feature>